<organism evidence="2 3">
    <name type="scientific">Daejeonella lutea</name>
    <dbReference type="NCBI Taxonomy" id="572036"/>
    <lineage>
        <taxon>Bacteria</taxon>
        <taxon>Pseudomonadati</taxon>
        <taxon>Bacteroidota</taxon>
        <taxon>Sphingobacteriia</taxon>
        <taxon>Sphingobacteriales</taxon>
        <taxon>Sphingobacteriaceae</taxon>
        <taxon>Daejeonella</taxon>
    </lineage>
</organism>
<proteinExistence type="predicted"/>
<gene>
    <name evidence="2" type="ORF">SAMN05661099_1660</name>
</gene>
<dbReference type="SUPFAM" id="SSF54427">
    <property type="entry name" value="NTF2-like"/>
    <property type="match status" value="1"/>
</dbReference>
<feature type="signal peptide" evidence="1">
    <location>
        <begin position="1"/>
        <end position="22"/>
    </location>
</feature>
<dbReference type="InterPro" id="IPR032710">
    <property type="entry name" value="NTF2-like_dom_sf"/>
</dbReference>
<accession>A0A1T5BRT3</accession>
<dbReference type="Proteomes" id="UP000189981">
    <property type="component" value="Unassembled WGS sequence"/>
</dbReference>
<evidence type="ECO:0000256" key="1">
    <source>
        <dbReference type="SAM" id="SignalP"/>
    </source>
</evidence>
<name>A0A1T5BRT3_9SPHI</name>
<dbReference type="InterPro" id="IPR039437">
    <property type="entry name" value="FrzH/put_lumazine-bd"/>
</dbReference>
<dbReference type="AlphaFoldDB" id="A0A1T5BRT3"/>
<keyword evidence="3" id="KW-1185">Reference proteome</keyword>
<reference evidence="3" key="1">
    <citation type="submission" date="2017-02" db="EMBL/GenBank/DDBJ databases">
        <authorList>
            <person name="Varghese N."/>
            <person name="Submissions S."/>
        </authorList>
    </citation>
    <scope>NUCLEOTIDE SEQUENCE [LARGE SCALE GENOMIC DNA]</scope>
    <source>
        <strain evidence="3">DSM 22385</strain>
    </source>
</reference>
<evidence type="ECO:0000313" key="2">
    <source>
        <dbReference type="EMBL" id="SKB49894.1"/>
    </source>
</evidence>
<dbReference type="Pfam" id="PF12893">
    <property type="entry name" value="Lumazine_bd_2"/>
    <property type="match status" value="1"/>
</dbReference>
<feature type="chain" id="PRO_5012504621" evidence="1">
    <location>
        <begin position="23"/>
        <end position="149"/>
    </location>
</feature>
<dbReference type="OrthoDB" id="792876at2"/>
<protein>
    <submittedName>
        <fullName evidence="2">Putative lumazine-binding</fullName>
    </submittedName>
</protein>
<dbReference type="RefSeq" id="WP_079702108.1">
    <property type="nucleotide sequence ID" value="NZ_FUYR01000001.1"/>
</dbReference>
<keyword evidence="1" id="KW-0732">Signal</keyword>
<evidence type="ECO:0000313" key="3">
    <source>
        <dbReference type="Proteomes" id="UP000189981"/>
    </source>
</evidence>
<dbReference type="Gene3D" id="3.10.450.50">
    <property type="match status" value="1"/>
</dbReference>
<dbReference type="STRING" id="572036.SAMN05661099_1660"/>
<dbReference type="EMBL" id="FUYR01000001">
    <property type="protein sequence ID" value="SKB49894.1"/>
    <property type="molecule type" value="Genomic_DNA"/>
</dbReference>
<sequence length="149" mass="16743">MKIRSFAFSAVLIAAIANLSFAGFPPRDIKSILSEFADSHVNSDVRKMEGILSETAVLKFTRENEVQTYSQQSIIHLMKLNLGVKQNCTTQIGVIADSDALAIAKVNFIYDGFVIENYLTLEWHKGAWKITRIDKFFNADKSPKVLTQE</sequence>